<keyword evidence="7" id="KW-1185">Reference proteome</keyword>
<dbReference type="SUPFAM" id="SSF75005">
    <property type="entry name" value="Arabinanase/levansucrase/invertase"/>
    <property type="match status" value="1"/>
</dbReference>
<name>A0ABT9U1E7_PAEHA</name>
<dbReference type="EMBL" id="JAUSSU010000003">
    <property type="protein sequence ID" value="MDQ0112510.1"/>
    <property type="molecule type" value="Genomic_DNA"/>
</dbReference>
<evidence type="ECO:0000256" key="2">
    <source>
        <dbReference type="ARBA" id="ARBA00022729"/>
    </source>
</evidence>
<evidence type="ECO:0000256" key="1">
    <source>
        <dbReference type="ARBA" id="ARBA00009865"/>
    </source>
</evidence>
<evidence type="ECO:0000256" key="4">
    <source>
        <dbReference type="ARBA" id="ARBA00023295"/>
    </source>
</evidence>
<evidence type="ECO:0000313" key="7">
    <source>
        <dbReference type="Proteomes" id="UP001229346"/>
    </source>
</evidence>
<protein>
    <submittedName>
        <fullName evidence="6">GH43 family beta-xylosidase</fullName>
    </submittedName>
</protein>
<reference evidence="6 7" key="1">
    <citation type="submission" date="2023-07" db="EMBL/GenBank/DDBJ databases">
        <title>Sorghum-associated microbial communities from plants grown in Nebraska, USA.</title>
        <authorList>
            <person name="Schachtman D."/>
        </authorList>
    </citation>
    <scope>NUCLEOTIDE SEQUENCE [LARGE SCALE GENOMIC DNA]</scope>
    <source>
        <strain evidence="6 7">CC482</strain>
    </source>
</reference>
<dbReference type="InterPro" id="IPR006710">
    <property type="entry name" value="Glyco_hydro_43"/>
</dbReference>
<organism evidence="6 7">
    <name type="scientific">Paenibacillus harenae</name>
    <dbReference type="NCBI Taxonomy" id="306543"/>
    <lineage>
        <taxon>Bacteria</taxon>
        <taxon>Bacillati</taxon>
        <taxon>Bacillota</taxon>
        <taxon>Bacilli</taxon>
        <taxon>Bacillales</taxon>
        <taxon>Paenibacillaceae</taxon>
        <taxon>Paenibacillus</taxon>
    </lineage>
</organism>
<dbReference type="Proteomes" id="UP001229346">
    <property type="component" value="Unassembled WGS sequence"/>
</dbReference>
<proteinExistence type="inferred from homology"/>
<comment type="similarity">
    <text evidence="1">Belongs to the glycosyl hydrolase 43 family.</text>
</comment>
<accession>A0ABT9U1E7</accession>
<dbReference type="Pfam" id="PF04616">
    <property type="entry name" value="Glyco_hydro_43"/>
    <property type="match status" value="1"/>
</dbReference>
<comment type="caution">
    <text evidence="6">The sequence shown here is derived from an EMBL/GenBank/DDBJ whole genome shotgun (WGS) entry which is preliminary data.</text>
</comment>
<dbReference type="InterPro" id="IPR023296">
    <property type="entry name" value="Glyco_hydro_beta-prop_sf"/>
</dbReference>
<evidence type="ECO:0000313" key="6">
    <source>
        <dbReference type="EMBL" id="MDQ0112510.1"/>
    </source>
</evidence>
<dbReference type="InterPro" id="IPR011081">
    <property type="entry name" value="Big_4"/>
</dbReference>
<feature type="domain" description="Bacterial Ig-like" evidence="5">
    <location>
        <begin position="234"/>
        <end position="268"/>
    </location>
</feature>
<gene>
    <name evidence="6" type="ORF">J2T15_001945</name>
</gene>
<dbReference type="RefSeq" id="WP_307203382.1">
    <property type="nucleotide sequence ID" value="NZ_JAUSST010000007.1"/>
</dbReference>
<dbReference type="PANTHER" id="PTHR43817">
    <property type="entry name" value="GLYCOSYL HYDROLASE"/>
    <property type="match status" value="1"/>
</dbReference>
<dbReference type="PANTHER" id="PTHR43817:SF1">
    <property type="entry name" value="HYDROLASE, FAMILY 43, PUTATIVE (AFU_ORTHOLOGUE AFUA_3G01660)-RELATED"/>
    <property type="match status" value="1"/>
</dbReference>
<evidence type="ECO:0000256" key="3">
    <source>
        <dbReference type="ARBA" id="ARBA00022801"/>
    </source>
</evidence>
<evidence type="ECO:0000259" key="5">
    <source>
        <dbReference type="Pfam" id="PF07532"/>
    </source>
</evidence>
<keyword evidence="3" id="KW-0378">Hydrolase</keyword>
<dbReference type="Gene3D" id="2.115.10.20">
    <property type="entry name" value="Glycosyl hydrolase domain, family 43"/>
    <property type="match status" value="1"/>
</dbReference>
<sequence>MNNLQDDVKILIYTRQPDNEYTESLSNSIHFAYCQGDDDFKPLNENYGVLFALGTIDEKGVIHEKGLKNPYLFRTAEGSFGIVAVRVDASGNDDAESKGQILLWTSEDLITFHDCDLVKLHEDLFVKEAACEFNAADEVYELYWEDNKGNFYVNRLNKSMSIDSISAAEAANAYEFQHPVVNLSNIRQGNILSVDSIRGNKIKANWTPIYNTEVRVPDSVNITSPEELELVKAEAFYSDGSTSEKQVKWDYTGMNFSTPGTYTVKGKAVQETYSFPLARGYADPVILPWNNKYYYIATNDNVNDIGIYVREADTISELFVPGFKEAVILDVDEEKGFIQTFWAPEFHVIGDDLFILFAASGKEWGPQCHMMKLKKDGDIMEAEDWNAPVRVKKSDGTYLAQDGITLDMTYFKADGTSCIIWSYRKNIGTPLDTGSMLYIATIDEENPTMLTSEPVLLSRPLFGWENIQGTINNEGPYPLVTDDMVYITYSGGGACGYTYALGLLKIPRGRDFLNVNEWEKASTPVLSYYSIPGVYGPGHNSFFRDYNGNTMIMYHGEEEIVSFGTRCSAMHRVHFNKKGVPVFNMSSERDLDPKLCDLTIKVVVQ</sequence>
<keyword evidence="2" id="KW-0732">Signal</keyword>
<dbReference type="CDD" id="cd18818">
    <property type="entry name" value="GH43_GbtXyl43B-like"/>
    <property type="match status" value="1"/>
</dbReference>
<keyword evidence="4" id="KW-0326">Glycosidase</keyword>
<dbReference type="Pfam" id="PF07532">
    <property type="entry name" value="Big_4"/>
    <property type="match status" value="1"/>
</dbReference>